<sequence>MVSGSLGTSSMTIDAASGETVVPNRSGTLLIWSDGPAWLVHRVTWLTNGLNGLVRWLVGALRTSRIAIDAASYMSLLLPW</sequence>
<organism evidence="1 2">
    <name type="scientific">Arctium lappa</name>
    <name type="common">Greater burdock</name>
    <name type="synonym">Lappa major</name>
    <dbReference type="NCBI Taxonomy" id="4217"/>
    <lineage>
        <taxon>Eukaryota</taxon>
        <taxon>Viridiplantae</taxon>
        <taxon>Streptophyta</taxon>
        <taxon>Embryophyta</taxon>
        <taxon>Tracheophyta</taxon>
        <taxon>Spermatophyta</taxon>
        <taxon>Magnoliopsida</taxon>
        <taxon>eudicotyledons</taxon>
        <taxon>Gunneridae</taxon>
        <taxon>Pentapetalae</taxon>
        <taxon>asterids</taxon>
        <taxon>campanulids</taxon>
        <taxon>Asterales</taxon>
        <taxon>Asteraceae</taxon>
        <taxon>Carduoideae</taxon>
        <taxon>Cardueae</taxon>
        <taxon>Arctiinae</taxon>
        <taxon>Arctium</taxon>
    </lineage>
</organism>
<reference evidence="2" key="1">
    <citation type="journal article" date="2022" name="Mol. Ecol. Resour.">
        <title>The genomes of chicory, endive, great burdock and yacon provide insights into Asteraceae palaeo-polyploidization history and plant inulin production.</title>
        <authorList>
            <person name="Fan W."/>
            <person name="Wang S."/>
            <person name="Wang H."/>
            <person name="Wang A."/>
            <person name="Jiang F."/>
            <person name="Liu H."/>
            <person name="Zhao H."/>
            <person name="Xu D."/>
            <person name="Zhang Y."/>
        </authorList>
    </citation>
    <scope>NUCLEOTIDE SEQUENCE [LARGE SCALE GENOMIC DNA]</scope>
    <source>
        <strain evidence="2">cv. Niubang</strain>
    </source>
</reference>
<accession>A0ACB9B2P0</accession>
<name>A0ACB9B2P0_ARCLA</name>
<dbReference type="Proteomes" id="UP001055879">
    <property type="component" value="Linkage Group LG07"/>
</dbReference>
<keyword evidence="2" id="KW-1185">Reference proteome</keyword>
<gene>
    <name evidence="1" type="ORF">L6452_23283</name>
</gene>
<comment type="caution">
    <text evidence="1">The sequence shown here is derived from an EMBL/GenBank/DDBJ whole genome shotgun (WGS) entry which is preliminary data.</text>
</comment>
<protein>
    <submittedName>
        <fullName evidence="1">Uncharacterized protein</fullName>
    </submittedName>
</protein>
<dbReference type="EMBL" id="CM042053">
    <property type="protein sequence ID" value="KAI3716154.1"/>
    <property type="molecule type" value="Genomic_DNA"/>
</dbReference>
<evidence type="ECO:0000313" key="1">
    <source>
        <dbReference type="EMBL" id="KAI3716154.1"/>
    </source>
</evidence>
<evidence type="ECO:0000313" key="2">
    <source>
        <dbReference type="Proteomes" id="UP001055879"/>
    </source>
</evidence>
<proteinExistence type="predicted"/>
<reference evidence="1 2" key="2">
    <citation type="journal article" date="2022" name="Mol. Ecol. Resour.">
        <title>The genomes of chicory, endive, great burdock and yacon provide insights into Asteraceae paleo-polyploidization history and plant inulin production.</title>
        <authorList>
            <person name="Fan W."/>
            <person name="Wang S."/>
            <person name="Wang H."/>
            <person name="Wang A."/>
            <person name="Jiang F."/>
            <person name="Liu H."/>
            <person name="Zhao H."/>
            <person name="Xu D."/>
            <person name="Zhang Y."/>
        </authorList>
    </citation>
    <scope>NUCLEOTIDE SEQUENCE [LARGE SCALE GENOMIC DNA]</scope>
    <source>
        <strain evidence="2">cv. Niubang</strain>
    </source>
</reference>